<dbReference type="InterPro" id="IPR036390">
    <property type="entry name" value="WH_DNA-bd_sf"/>
</dbReference>
<dbReference type="EMBL" id="JACOOS010000003">
    <property type="protein sequence ID" value="MBC5676751.1"/>
    <property type="molecule type" value="Genomic_DNA"/>
</dbReference>
<reference evidence="5 6" key="1">
    <citation type="submission" date="2020-08" db="EMBL/GenBank/DDBJ databases">
        <title>Genome public.</title>
        <authorList>
            <person name="Liu C."/>
            <person name="Sun Q."/>
        </authorList>
    </citation>
    <scope>NUCLEOTIDE SEQUENCE [LARGE SCALE GENOMIC DNA]</scope>
    <source>
        <strain evidence="5 6">NSJ-7</strain>
    </source>
</reference>
<dbReference type="PROSITE" id="PS51118">
    <property type="entry name" value="HTH_HXLR"/>
    <property type="match status" value="1"/>
</dbReference>
<evidence type="ECO:0000256" key="2">
    <source>
        <dbReference type="ARBA" id="ARBA00023125"/>
    </source>
</evidence>
<dbReference type="PANTHER" id="PTHR33204">
    <property type="entry name" value="TRANSCRIPTIONAL REGULATOR, MARR FAMILY"/>
    <property type="match status" value="1"/>
</dbReference>
<dbReference type="InterPro" id="IPR036388">
    <property type="entry name" value="WH-like_DNA-bd_sf"/>
</dbReference>
<keyword evidence="1" id="KW-0805">Transcription regulation</keyword>
<dbReference type="Gene3D" id="1.10.10.10">
    <property type="entry name" value="Winged helix-like DNA-binding domain superfamily/Winged helix DNA-binding domain"/>
    <property type="match status" value="1"/>
</dbReference>
<dbReference type="InterPro" id="IPR002577">
    <property type="entry name" value="HTH_HxlR"/>
</dbReference>
<sequence length="151" mass="18231">MEQKGTNPYHFALNCIKGKWKMTLLHHIHYHGKIRFNQTLNHFPISEKVLSQQLKELMHDRLIRRIQYNTIPLKVEYVLTQSGEDLIPALDILYVWSMRRMAESGIEIDPDNFDVHSDRKYIEQLEDIFRMYERQQELLHYDAQKKYDIGK</sequence>
<feature type="domain" description="HTH hxlR-type" evidence="4">
    <location>
        <begin position="7"/>
        <end position="105"/>
    </location>
</feature>
<name>A0ABR7FNI0_9FIRM</name>
<gene>
    <name evidence="5" type="ORF">H8S22_03745</name>
</gene>
<dbReference type="SUPFAM" id="SSF46785">
    <property type="entry name" value="Winged helix' DNA-binding domain"/>
    <property type="match status" value="1"/>
</dbReference>
<keyword evidence="6" id="KW-1185">Reference proteome</keyword>
<accession>A0ABR7FNI0</accession>
<keyword evidence="3" id="KW-0804">Transcription</keyword>
<evidence type="ECO:0000313" key="6">
    <source>
        <dbReference type="Proteomes" id="UP000635828"/>
    </source>
</evidence>
<comment type="caution">
    <text evidence="5">The sequence shown here is derived from an EMBL/GenBank/DDBJ whole genome shotgun (WGS) entry which is preliminary data.</text>
</comment>
<dbReference type="Proteomes" id="UP000635828">
    <property type="component" value="Unassembled WGS sequence"/>
</dbReference>
<dbReference type="Pfam" id="PF01638">
    <property type="entry name" value="HxlR"/>
    <property type="match status" value="1"/>
</dbReference>
<organism evidence="5 6">
    <name type="scientific">Anaerostipes hominis</name>
    <name type="common">ex Liu et al. 2021</name>
    <dbReference type="NCBI Taxonomy" id="2763018"/>
    <lineage>
        <taxon>Bacteria</taxon>
        <taxon>Bacillati</taxon>
        <taxon>Bacillota</taxon>
        <taxon>Clostridia</taxon>
        <taxon>Lachnospirales</taxon>
        <taxon>Lachnospiraceae</taxon>
        <taxon>Anaerostipes</taxon>
    </lineage>
</organism>
<evidence type="ECO:0000256" key="1">
    <source>
        <dbReference type="ARBA" id="ARBA00023015"/>
    </source>
</evidence>
<evidence type="ECO:0000313" key="5">
    <source>
        <dbReference type="EMBL" id="MBC5676751.1"/>
    </source>
</evidence>
<evidence type="ECO:0000256" key="3">
    <source>
        <dbReference type="ARBA" id="ARBA00023163"/>
    </source>
</evidence>
<protein>
    <submittedName>
        <fullName evidence="5">Winged helix-turn-helix transcriptional regulator</fullName>
    </submittedName>
</protein>
<proteinExistence type="predicted"/>
<keyword evidence="2" id="KW-0238">DNA-binding</keyword>
<dbReference type="PANTHER" id="PTHR33204:SF29">
    <property type="entry name" value="TRANSCRIPTIONAL REGULATOR"/>
    <property type="match status" value="1"/>
</dbReference>
<dbReference type="RefSeq" id="WP_024727798.1">
    <property type="nucleotide sequence ID" value="NZ_JACOOS010000003.1"/>
</dbReference>
<evidence type="ECO:0000259" key="4">
    <source>
        <dbReference type="PROSITE" id="PS51118"/>
    </source>
</evidence>